<evidence type="ECO:0000313" key="2">
    <source>
        <dbReference type="Proteomes" id="UP001169069"/>
    </source>
</evidence>
<organism evidence="1 2">
    <name type="scientific">Sulfurovum zhangzhouensis</name>
    <dbReference type="NCBI Taxonomy" id="3019067"/>
    <lineage>
        <taxon>Bacteria</taxon>
        <taxon>Pseudomonadati</taxon>
        <taxon>Campylobacterota</taxon>
        <taxon>Epsilonproteobacteria</taxon>
        <taxon>Campylobacterales</taxon>
        <taxon>Sulfurovaceae</taxon>
        <taxon>Sulfurovum</taxon>
    </lineage>
</organism>
<proteinExistence type="predicted"/>
<protein>
    <submittedName>
        <fullName evidence="1">Uncharacterized protein</fullName>
    </submittedName>
</protein>
<reference evidence="1" key="1">
    <citation type="submission" date="2023-01" db="EMBL/GenBank/DDBJ databases">
        <title>Sulfurovum sp. zt1-1 genome assembly.</title>
        <authorList>
            <person name="Wang J."/>
        </authorList>
    </citation>
    <scope>NUCLEOTIDE SEQUENCE</scope>
    <source>
        <strain evidence="1">Zt1-1</strain>
    </source>
</reference>
<dbReference type="RefSeq" id="WP_289412163.1">
    <property type="nucleotide sequence ID" value="NZ_JAQIBD010000001.1"/>
</dbReference>
<sequence length="187" mass="21090">MSNVQNFIYDNNLQWQASFNENTDKCAYAYRGSLVITPGKVLSADKQLPPKATATQVILTSNSDKIDFIACELETLDFFEPFVERYKEVLSPDGLYLLFVTDLDANGKFEYEGFTFYAFALDESSVWNELLDHADLSKGDLKKLSPAEKIDEVYSEIKSTTLRISDKSYEDIKALQSSEGKILFGAV</sequence>
<accession>A0ABT7QVL6</accession>
<evidence type="ECO:0000313" key="1">
    <source>
        <dbReference type="EMBL" id="MDM5270887.1"/>
    </source>
</evidence>
<comment type="caution">
    <text evidence="1">The sequence shown here is derived from an EMBL/GenBank/DDBJ whole genome shotgun (WGS) entry which is preliminary data.</text>
</comment>
<dbReference type="EMBL" id="JAQIBD010000001">
    <property type="protein sequence ID" value="MDM5270887.1"/>
    <property type="molecule type" value="Genomic_DNA"/>
</dbReference>
<gene>
    <name evidence="1" type="ORF">PGH07_01700</name>
</gene>
<keyword evidence="2" id="KW-1185">Reference proteome</keyword>
<dbReference type="Proteomes" id="UP001169069">
    <property type="component" value="Unassembled WGS sequence"/>
</dbReference>
<name>A0ABT7QVL6_9BACT</name>